<evidence type="ECO:0000259" key="1">
    <source>
        <dbReference type="PROSITE" id="PS51819"/>
    </source>
</evidence>
<dbReference type="AlphaFoldDB" id="C7Q7J6"/>
<dbReference type="Gene3D" id="3.10.180.10">
    <property type="entry name" value="2,3-Dihydroxybiphenyl 1,2-Dioxygenase, domain 1"/>
    <property type="match status" value="1"/>
</dbReference>
<dbReference type="Proteomes" id="UP000000851">
    <property type="component" value="Chromosome"/>
</dbReference>
<dbReference type="SUPFAM" id="SSF54593">
    <property type="entry name" value="Glyoxalase/Bleomycin resistance protein/Dihydroxybiphenyl dioxygenase"/>
    <property type="match status" value="1"/>
</dbReference>
<reference evidence="2 3" key="1">
    <citation type="journal article" date="2009" name="Stand. Genomic Sci.">
        <title>Complete genome sequence of Catenulispora acidiphila type strain (ID 139908).</title>
        <authorList>
            <person name="Copeland A."/>
            <person name="Lapidus A."/>
            <person name="Glavina Del Rio T."/>
            <person name="Nolan M."/>
            <person name="Lucas S."/>
            <person name="Chen F."/>
            <person name="Tice H."/>
            <person name="Cheng J.F."/>
            <person name="Bruce D."/>
            <person name="Goodwin L."/>
            <person name="Pitluck S."/>
            <person name="Mikhailova N."/>
            <person name="Pati A."/>
            <person name="Ivanova N."/>
            <person name="Mavromatis K."/>
            <person name="Chen A."/>
            <person name="Palaniappan K."/>
            <person name="Chain P."/>
            <person name="Land M."/>
            <person name="Hauser L."/>
            <person name="Chang Y.J."/>
            <person name="Jeffries C.D."/>
            <person name="Chertkov O."/>
            <person name="Brettin T."/>
            <person name="Detter J.C."/>
            <person name="Han C."/>
            <person name="Ali Z."/>
            <person name="Tindall B.J."/>
            <person name="Goker M."/>
            <person name="Bristow J."/>
            <person name="Eisen J.A."/>
            <person name="Markowitz V."/>
            <person name="Hugenholtz P."/>
            <person name="Kyrpides N.C."/>
            <person name="Klenk H.P."/>
        </authorList>
    </citation>
    <scope>NUCLEOTIDE SEQUENCE [LARGE SCALE GENOMIC DNA]</scope>
    <source>
        <strain evidence="3">DSM 44928 / JCM 14897 / NBRC 102108 / NRRL B-24433 / ID139908</strain>
    </source>
</reference>
<organism evidence="2 3">
    <name type="scientific">Catenulispora acidiphila (strain DSM 44928 / JCM 14897 / NBRC 102108 / NRRL B-24433 / ID139908)</name>
    <dbReference type="NCBI Taxonomy" id="479433"/>
    <lineage>
        <taxon>Bacteria</taxon>
        <taxon>Bacillati</taxon>
        <taxon>Actinomycetota</taxon>
        <taxon>Actinomycetes</taxon>
        <taxon>Catenulisporales</taxon>
        <taxon>Catenulisporaceae</taxon>
        <taxon>Catenulispora</taxon>
    </lineage>
</organism>
<dbReference type="STRING" id="479433.Caci_3282"/>
<evidence type="ECO:0000313" key="2">
    <source>
        <dbReference type="EMBL" id="ACU72189.1"/>
    </source>
</evidence>
<name>C7Q7J6_CATAD</name>
<dbReference type="InParanoid" id="C7Q7J6"/>
<dbReference type="InterPro" id="IPR004360">
    <property type="entry name" value="Glyas_Fos-R_dOase_dom"/>
</dbReference>
<gene>
    <name evidence="2" type="ordered locus">Caci_3282</name>
</gene>
<dbReference type="PROSITE" id="PS51819">
    <property type="entry name" value="VOC"/>
    <property type="match status" value="1"/>
</dbReference>
<dbReference type="HOGENOM" id="CLU_2104573_0_0_11"/>
<dbReference type="GO" id="GO:0051213">
    <property type="term" value="F:dioxygenase activity"/>
    <property type="evidence" value="ECO:0007669"/>
    <property type="project" value="UniProtKB-KW"/>
</dbReference>
<dbReference type="InterPro" id="IPR029068">
    <property type="entry name" value="Glyas_Bleomycin-R_OHBP_Dase"/>
</dbReference>
<evidence type="ECO:0000313" key="3">
    <source>
        <dbReference type="Proteomes" id="UP000000851"/>
    </source>
</evidence>
<keyword evidence="2" id="KW-0223">Dioxygenase</keyword>
<keyword evidence="2" id="KW-0560">Oxidoreductase</keyword>
<dbReference type="EMBL" id="CP001700">
    <property type="protein sequence ID" value="ACU72189.1"/>
    <property type="molecule type" value="Genomic_DNA"/>
</dbReference>
<keyword evidence="3" id="KW-1185">Reference proteome</keyword>
<dbReference type="InterPro" id="IPR037523">
    <property type="entry name" value="VOC_core"/>
</dbReference>
<sequence>MKLASISGITQHSADLDRTVAFYESLGFRVGKRDEKQVTLYVNWFWIIFSAAEGPVEPGTASAVHLKVDDIQQAYEEVVAAGHKPSGEPAKRTGGGSEFELTDPDGYRLVLFYKK</sequence>
<dbReference type="eggNOG" id="COG0346">
    <property type="taxonomic scope" value="Bacteria"/>
</dbReference>
<dbReference type="Pfam" id="PF00903">
    <property type="entry name" value="Glyoxalase"/>
    <property type="match status" value="1"/>
</dbReference>
<feature type="domain" description="VOC" evidence="1">
    <location>
        <begin position="5"/>
        <end position="114"/>
    </location>
</feature>
<proteinExistence type="predicted"/>
<accession>C7Q7J6</accession>
<dbReference type="KEGG" id="cai:Caci_3282"/>
<dbReference type="RefSeq" id="WP_012787482.1">
    <property type="nucleotide sequence ID" value="NC_013131.1"/>
</dbReference>
<protein>
    <submittedName>
        <fullName evidence="2">Glyoxalase/bleomycin resistance protein/dioxygenase</fullName>
    </submittedName>
</protein>